<dbReference type="Gene3D" id="3.60.21.10">
    <property type="match status" value="1"/>
</dbReference>
<feature type="region of interest" description="Disordered" evidence="3">
    <location>
        <begin position="106"/>
        <end position="134"/>
    </location>
</feature>
<evidence type="ECO:0000313" key="6">
    <source>
        <dbReference type="Proteomes" id="UP001176521"/>
    </source>
</evidence>
<comment type="caution">
    <text evidence="5">The sequence shown here is derived from an EMBL/GenBank/DDBJ whole genome shotgun (WGS) entry which is preliminary data.</text>
</comment>
<accession>A0AAN6G774</accession>
<dbReference type="InterPro" id="IPR029052">
    <property type="entry name" value="Metallo-depent_PP-like"/>
</dbReference>
<reference evidence="5" key="1">
    <citation type="journal article" date="2023" name="PhytoFront">
        <title>Draft Genome Resources of Seven Strains of Tilletia horrida, Causal Agent of Kernel Smut of Rice.</title>
        <authorList>
            <person name="Khanal S."/>
            <person name="Antony Babu S."/>
            <person name="Zhou X.G."/>
        </authorList>
    </citation>
    <scope>NUCLEOTIDE SEQUENCE</scope>
    <source>
        <strain evidence="5">TX3</strain>
    </source>
</reference>
<gene>
    <name evidence="5" type="primary">PPN1</name>
    <name evidence="5" type="ORF">OC842_005765</name>
</gene>
<keyword evidence="6" id="KW-1185">Reference proteome</keyword>
<dbReference type="AlphaFoldDB" id="A0AAN6G774"/>
<keyword evidence="2" id="KW-0325">Glycoprotein</keyword>
<name>A0AAN6G774_9BASI</name>
<keyword evidence="1 5" id="KW-0378">Hydrolase</keyword>
<dbReference type="GO" id="GO:0006798">
    <property type="term" value="P:polyphosphate catabolic process"/>
    <property type="evidence" value="ECO:0007669"/>
    <property type="project" value="TreeGrafter"/>
</dbReference>
<dbReference type="SUPFAM" id="SSF56300">
    <property type="entry name" value="Metallo-dependent phosphatases"/>
    <property type="match status" value="1"/>
</dbReference>
<evidence type="ECO:0000256" key="3">
    <source>
        <dbReference type="SAM" id="MobiDB-lite"/>
    </source>
</evidence>
<organism evidence="5 6">
    <name type="scientific">Tilletia horrida</name>
    <dbReference type="NCBI Taxonomy" id="155126"/>
    <lineage>
        <taxon>Eukaryota</taxon>
        <taxon>Fungi</taxon>
        <taxon>Dikarya</taxon>
        <taxon>Basidiomycota</taxon>
        <taxon>Ustilaginomycotina</taxon>
        <taxon>Exobasidiomycetes</taxon>
        <taxon>Tilletiales</taxon>
        <taxon>Tilletiaceae</taxon>
        <taxon>Tilletia</taxon>
    </lineage>
</organism>
<dbReference type="EMBL" id="JAPDMQ010000440">
    <property type="protein sequence ID" value="KAK0524648.1"/>
    <property type="molecule type" value="Genomic_DNA"/>
</dbReference>
<evidence type="ECO:0000256" key="4">
    <source>
        <dbReference type="SAM" id="SignalP"/>
    </source>
</evidence>
<proteinExistence type="predicted"/>
<dbReference type="GO" id="GO:0004309">
    <property type="term" value="F:exopolyphosphatase activity"/>
    <property type="evidence" value="ECO:0007669"/>
    <property type="project" value="TreeGrafter"/>
</dbReference>
<feature type="compositionally biased region" description="Basic residues" evidence="3">
    <location>
        <begin position="109"/>
        <end position="120"/>
    </location>
</feature>
<feature type="compositionally biased region" description="Low complexity" evidence="3">
    <location>
        <begin position="47"/>
        <end position="56"/>
    </location>
</feature>
<feature type="compositionally biased region" description="Low complexity" evidence="3">
    <location>
        <begin position="121"/>
        <end position="134"/>
    </location>
</feature>
<feature type="region of interest" description="Disordered" evidence="3">
    <location>
        <begin position="554"/>
        <end position="607"/>
    </location>
</feature>
<evidence type="ECO:0000313" key="5">
    <source>
        <dbReference type="EMBL" id="KAK0524648.1"/>
    </source>
</evidence>
<feature type="region of interest" description="Disordered" evidence="3">
    <location>
        <begin position="47"/>
        <end position="77"/>
    </location>
</feature>
<feature type="compositionally biased region" description="Acidic residues" evidence="3">
    <location>
        <begin position="555"/>
        <end position="568"/>
    </location>
</feature>
<dbReference type="PANTHER" id="PTHR10340:SF55">
    <property type="entry name" value="ENDOPOLYPHOSPHATASE"/>
    <property type="match status" value="1"/>
</dbReference>
<feature type="compositionally biased region" description="Basic residues" evidence="3">
    <location>
        <begin position="574"/>
        <end position="597"/>
    </location>
</feature>
<feature type="chain" id="PRO_5042919311" evidence="4">
    <location>
        <begin position="24"/>
        <end position="813"/>
    </location>
</feature>
<keyword evidence="4" id="KW-0732">Signal</keyword>
<dbReference type="PANTHER" id="PTHR10340">
    <property type="entry name" value="SPHINGOMYELIN PHOSPHODIESTERASE"/>
    <property type="match status" value="1"/>
</dbReference>
<dbReference type="GO" id="GO:0000324">
    <property type="term" value="C:fungal-type vacuole"/>
    <property type="evidence" value="ECO:0007669"/>
    <property type="project" value="TreeGrafter"/>
</dbReference>
<dbReference type="GO" id="GO:0000298">
    <property type="term" value="F:endopolyphosphatase activity"/>
    <property type="evidence" value="ECO:0007669"/>
    <property type="project" value="UniProtKB-EC"/>
</dbReference>
<protein>
    <submittedName>
        <fullName evidence="5">Endopolyphosphatase</fullName>
        <ecNumber evidence="5">3.6.1.10</ecNumber>
    </submittedName>
</protein>
<dbReference type="GO" id="GO:0008081">
    <property type="term" value="F:phosphoric diester hydrolase activity"/>
    <property type="evidence" value="ECO:0007669"/>
    <property type="project" value="TreeGrafter"/>
</dbReference>
<dbReference type="GO" id="GO:0005615">
    <property type="term" value="C:extracellular space"/>
    <property type="evidence" value="ECO:0007669"/>
    <property type="project" value="TreeGrafter"/>
</dbReference>
<feature type="region of interest" description="Disordered" evidence="3">
    <location>
        <begin position="450"/>
        <end position="472"/>
    </location>
</feature>
<sequence length="813" mass="90105">MKATTTATLLVAAFVAALGPGAGRMPDAAGGHSRGAGVFAASLPPLPSSRSSSRAPWVEHGTLEAPPPRSLGLKSGSEPGQYGKFLHITDLHPDAHYTPGAKVSDACHVSHKKEKQRHGGRFPPSSFSSPEFSSGPSDALISSSADSWLSAPLRISLELGSRLGWGRRGRSEERAVGAAAKEDKAGHFGAPDSICDSPPALISASLRWIVDNWLTGSNSSSRAAPDADAGAGLGFDFILVTGDLARHDVDAQQYPRTLSEIYRSNRWTMEQIERAFPAIPIVPCVGNNDIFPHNIMFPGPSDVTRELANIWAKHIPEFEVHNFQRGAYFAKEVVPNELAVLSLNTIYMYDSNKVIDGCVRSKKSKPEKDRDAGTVMLDWMEVQLSLFRSRGMQVHIMGHVPPTPGNYFPLCYERYTEIVLRFQDTVIGQHFGHMNVDAFFVQEDEEAVMSLDTSSHGSQQQNGSPSSLSHYNHNEDGLVHTSLLADDLQDDYATLPGRKRTNLDYYHAFFAAPSIVPTFLPTIRVYTYNTTRSAKKGQETRAALDVDALRREIEEREGDEDEENEDEGAGLVHASRRSHRRRHRKHKRKKHRRKKLPRYASPDAPSRTNTYLSMLGYSQWVLDLDRANAEWEKRQAKKGKKGGEVEVGVEFELEYVTYEPETLWAPYLAGTDSGAAAAGDAPVPKALLDRHLARAGVEPPRYEVRGDKQKISLRMVGCAFRQALASRLFPTSVPASCAAKAHRTKHKHQHKHKLRLPKAIKHLTDYGMGSLTVEPMMELARRLASDKKLWKRFTGRMYQGLSGVLAYPKPWIT</sequence>
<evidence type="ECO:0000256" key="1">
    <source>
        <dbReference type="ARBA" id="ARBA00022801"/>
    </source>
</evidence>
<evidence type="ECO:0000256" key="2">
    <source>
        <dbReference type="ARBA" id="ARBA00023180"/>
    </source>
</evidence>
<dbReference type="Proteomes" id="UP001176521">
    <property type="component" value="Unassembled WGS sequence"/>
</dbReference>
<feature type="compositionally biased region" description="Polar residues" evidence="3">
    <location>
        <begin position="451"/>
        <end position="471"/>
    </location>
</feature>
<dbReference type="EC" id="3.6.1.10" evidence="5"/>
<feature type="signal peptide" evidence="4">
    <location>
        <begin position="1"/>
        <end position="23"/>
    </location>
</feature>